<evidence type="ECO:0000313" key="3">
    <source>
        <dbReference type="Proteomes" id="UP000823674"/>
    </source>
</evidence>
<reference evidence="2 3" key="1">
    <citation type="submission" date="2021-03" db="EMBL/GenBank/DDBJ databases">
        <authorList>
            <person name="King G.J."/>
            <person name="Bancroft I."/>
            <person name="Baten A."/>
            <person name="Bloomfield J."/>
            <person name="Borpatragohain P."/>
            <person name="He Z."/>
            <person name="Irish N."/>
            <person name="Irwin J."/>
            <person name="Liu K."/>
            <person name="Mauleon R.P."/>
            <person name="Moore J."/>
            <person name="Morris R."/>
            <person name="Ostergaard L."/>
            <person name="Wang B."/>
            <person name="Wells R."/>
        </authorList>
    </citation>
    <scope>NUCLEOTIDE SEQUENCE [LARGE SCALE GENOMIC DNA]</scope>
    <source>
        <strain evidence="2">R-o-18</strain>
        <tissue evidence="2">Leaf</tissue>
    </source>
</reference>
<feature type="compositionally biased region" description="Polar residues" evidence="1">
    <location>
        <begin position="40"/>
        <end position="73"/>
    </location>
</feature>
<feature type="region of interest" description="Disordered" evidence="1">
    <location>
        <begin position="111"/>
        <end position="166"/>
    </location>
</feature>
<feature type="compositionally biased region" description="Polar residues" evidence="1">
    <location>
        <begin position="125"/>
        <end position="154"/>
    </location>
</feature>
<feature type="compositionally biased region" description="Polar residues" evidence="1">
    <location>
        <begin position="199"/>
        <end position="215"/>
    </location>
</feature>
<comment type="caution">
    <text evidence="2">The sequence shown here is derived from an EMBL/GenBank/DDBJ whole genome shotgun (WGS) entry which is preliminary data.</text>
</comment>
<evidence type="ECO:0000313" key="2">
    <source>
        <dbReference type="EMBL" id="KAG5416282.1"/>
    </source>
</evidence>
<feature type="compositionally biased region" description="Low complexity" evidence="1">
    <location>
        <begin position="11"/>
        <end position="25"/>
    </location>
</feature>
<protein>
    <submittedName>
        <fullName evidence="2">Uncharacterized protein</fullName>
    </submittedName>
</protein>
<sequence>MAKKQKPKKASSGSNSTGSTDSSGSFKAIAPKSTDLAALSPSSSKTIDLPGSSPSPANTATVDLQISSETEVNSEPMDLVKPNSDTAAASQIVSAQVASPEIDVDLVNAQPAPLSSGITPADSEPPSSSKQKLQHQVFTSLKTNRFEASSSGQRTPPVPKLIGPSQGFYKSSSAGLNGLTGLKTGSLCVDLNNVFLGSPTGSPHLSDYGSSSGSELPSDEDDNPNDEGDKFINVVSRRIQKQLKSKGKAKARARCPQNL</sequence>
<organism evidence="2 3">
    <name type="scientific">Brassica rapa subsp. trilocularis</name>
    <dbReference type="NCBI Taxonomy" id="1813537"/>
    <lineage>
        <taxon>Eukaryota</taxon>
        <taxon>Viridiplantae</taxon>
        <taxon>Streptophyta</taxon>
        <taxon>Embryophyta</taxon>
        <taxon>Tracheophyta</taxon>
        <taxon>Spermatophyta</taxon>
        <taxon>Magnoliopsida</taxon>
        <taxon>eudicotyledons</taxon>
        <taxon>Gunneridae</taxon>
        <taxon>Pentapetalae</taxon>
        <taxon>rosids</taxon>
        <taxon>malvids</taxon>
        <taxon>Brassicales</taxon>
        <taxon>Brassicaceae</taxon>
        <taxon>Brassiceae</taxon>
        <taxon>Brassica</taxon>
    </lineage>
</organism>
<dbReference type="EMBL" id="JADBGQ010000001">
    <property type="protein sequence ID" value="KAG5416282.1"/>
    <property type="molecule type" value="Genomic_DNA"/>
</dbReference>
<feature type="region of interest" description="Disordered" evidence="1">
    <location>
        <begin position="1"/>
        <end position="92"/>
    </location>
</feature>
<evidence type="ECO:0000256" key="1">
    <source>
        <dbReference type="SAM" id="MobiDB-lite"/>
    </source>
</evidence>
<name>A0ABQ7NZL4_BRACM</name>
<feature type="compositionally biased region" description="Acidic residues" evidence="1">
    <location>
        <begin position="217"/>
        <end position="226"/>
    </location>
</feature>
<feature type="region of interest" description="Disordered" evidence="1">
    <location>
        <begin position="199"/>
        <end position="233"/>
    </location>
</feature>
<dbReference type="Proteomes" id="UP000823674">
    <property type="component" value="Chromosome A01"/>
</dbReference>
<keyword evidence="3" id="KW-1185">Reference proteome</keyword>
<accession>A0ABQ7NZL4</accession>
<proteinExistence type="predicted"/>
<gene>
    <name evidence="2" type="primary">A01p056270.1_BraROA</name>
    <name evidence="2" type="ORF">IGI04_003849</name>
</gene>